<gene>
    <name evidence="2" type="ORF">LBRM2904_26.1400</name>
</gene>
<feature type="region of interest" description="Disordered" evidence="1">
    <location>
        <begin position="343"/>
        <end position="418"/>
    </location>
</feature>
<feature type="compositionally biased region" description="Polar residues" evidence="1">
    <location>
        <begin position="84"/>
        <end position="97"/>
    </location>
</feature>
<reference evidence="2 3" key="1">
    <citation type="submission" date="2018-09" db="EMBL/GenBank/DDBJ databases">
        <authorList>
            <person name="Peiro R."/>
            <person name="Begona"/>
            <person name="Cbmso G."/>
            <person name="Lopez M."/>
            <person name="Gonzalez S."/>
        </authorList>
    </citation>
    <scope>NUCLEOTIDE SEQUENCE [LARGE SCALE GENOMIC DNA]</scope>
</reference>
<organism evidence="2 3">
    <name type="scientific">Leishmania braziliensis MHOM/BR/75/M2904</name>
    <dbReference type="NCBI Taxonomy" id="420245"/>
    <lineage>
        <taxon>Eukaryota</taxon>
        <taxon>Discoba</taxon>
        <taxon>Euglenozoa</taxon>
        <taxon>Kinetoplastea</taxon>
        <taxon>Metakinetoplastina</taxon>
        <taxon>Trypanosomatida</taxon>
        <taxon>Trypanosomatidae</taxon>
        <taxon>Leishmaniinae</taxon>
        <taxon>Leishmania</taxon>
        <taxon>Leishmania braziliensis species complex</taxon>
    </lineage>
</organism>
<feature type="region of interest" description="Disordered" evidence="1">
    <location>
        <begin position="169"/>
        <end position="200"/>
    </location>
</feature>
<dbReference type="KEGG" id="lbz:LBRM_26_1460"/>
<protein>
    <submittedName>
        <fullName evidence="2">Hypothetical_protein</fullName>
    </submittedName>
</protein>
<dbReference type="RefSeq" id="XP_001562377.2">
    <property type="nucleotide sequence ID" value="XM_001562327.2"/>
</dbReference>
<feature type="compositionally biased region" description="Low complexity" evidence="1">
    <location>
        <begin position="361"/>
        <end position="374"/>
    </location>
</feature>
<evidence type="ECO:0000313" key="3">
    <source>
        <dbReference type="Proteomes" id="UP000319462"/>
    </source>
</evidence>
<feature type="region of interest" description="Disordered" evidence="1">
    <location>
        <begin position="1"/>
        <end position="26"/>
    </location>
</feature>
<feature type="region of interest" description="Disordered" evidence="1">
    <location>
        <begin position="83"/>
        <end position="157"/>
    </location>
</feature>
<proteinExistence type="predicted"/>
<feature type="compositionally biased region" description="Polar residues" evidence="1">
    <location>
        <begin position="189"/>
        <end position="199"/>
    </location>
</feature>
<sequence length="788" mass="85675">MGSVCSSGEDARHHRENHKNRINPTETYDKWQQKMLLDIGADPLAVIRDFPRMTVFVHTNTSCHSLQDYYHPINDCTDAALNRKPQQQEQPRLQSPINPLVPRNRSQSHPNVGADAAEHGVGGAAGMEGESRQQQRRRKRMEKCSSSALHMDTSTGAKVNANASVAWTSPTASPLVPPRSPSNLMPHGSTKSQRPSRQELSLGDDVFAARMQRVRDCVLLLSELCNERATFGASFESSWDRLVMHGSGGGRGSNAANEPSPEPTHHSRPPSSAKQVRKKSITLDVHQILLNACVDSGMLMLVEETNSAPTLASPLLGSAQPRLGASALAPLSLQPCTPPGLVNHTFQPNTSSASGLQPGSANTTTELTAGGATAPNHSALSSDHPPMPEAGADRQQRNRGPVASASSTPASMVRPSRATALNTTPGRYIVRSATFHLMQFTTQGVMFFPVQRLKHILWMPWSSHMQDVAWMIHFHVVEATPENLAACKQHHLNTLCNTPTSLLSPHADSEVEAVIATVAGVYGHRNSLSETRALKGGTADAEGGKLPSISDADTHTGRGHSTCGADAADGVRNGKLILIRHIQTGRHYVVDSERKTTPRYELDWACNIVLDQDTLLKVFAPYQEYAAAARDAAAAAPSAPLSSLRNPIVAQKKTTETAYSALHAHQHPCDNNYETVNGDAPTSDTTSDNVAEMAFPRRPVAVPATMLDPELLTLDFGVRAAQQPLLLRREVVCASVEVLAARMEKPPHTLFMVSPTWCKRKEELDYVLKQQYRVQLAKVNELPKKMLY</sequence>
<feature type="compositionally biased region" description="Polar residues" evidence="1">
    <location>
        <begin position="344"/>
        <end position="360"/>
    </location>
</feature>
<evidence type="ECO:0000256" key="1">
    <source>
        <dbReference type="SAM" id="MobiDB-lite"/>
    </source>
</evidence>
<dbReference type="AlphaFoldDB" id="A0A3P3Z9H6"/>
<dbReference type="VEuPathDB" id="TriTrypDB:LbrM.26.1460"/>
<feature type="region of interest" description="Disordered" evidence="1">
    <location>
        <begin position="246"/>
        <end position="279"/>
    </location>
</feature>
<dbReference type="EMBL" id="LS997625">
    <property type="protein sequence ID" value="SYZ66805.1"/>
    <property type="molecule type" value="Genomic_DNA"/>
</dbReference>
<dbReference type="Proteomes" id="UP000319462">
    <property type="component" value="Chromosome 26"/>
</dbReference>
<name>A0A3P3Z9H6_LEIBR</name>
<evidence type="ECO:0000313" key="2">
    <source>
        <dbReference type="EMBL" id="SYZ66805.1"/>
    </source>
</evidence>
<accession>A0A3P3Z9H6</accession>
<feature type="compositionally biased region" description="Polar residues" evidence="1">
    <location>
        <begin position="144"/>
        <end position="157"/>
    </location>
</feature>
<feature type="region of interest" description="Disordered" evidence="1">
    <location>
        <begin position="535"/>
        <end position="566"/>
    </location>
</feature>